<feature type="region of interest" description="Disordered" evidence="1">
    <location>
        <begin position="22"/>
        <end position="78"/>
    </location>
</feature>
<name>A0A1R2CUH2_9CILI</name>
<evidence type="ECO:0000256" key="1">
    <source>
        <dbReference type="SAM" id="MobiDB-lite"/>
    </source>
</evidence>
<sequence length="313" mass="36035">MVEEFATEDIKNVFSKIMQFMDESVDNTPKSQKKPKEFKEPKEPEPRILTKPSPKLQQTFDKKDSPSSDKPAKKISANEFKSTTYARFQARQQAVDEKIKLSAKRLDEKVLENIKRKPDINKNSKLVPHTPISERYEGVLKEKKKKISEMGEKLKSEQEKKIEKDLTFKPNIGKNAEKSVGDFSGILDRMREWEDKKNLKALMVKERVEGELKESLTFKPSLCGNSVKLAGEQGDQKDVVERLLEYKKTQIVPESYTFAPSLSSKTLKLMRNRSEGEVFSRLYSYASVKDLLAAFENNGKGQKEEEEEEEVEE</sequence>
<proteinExistence type="predicted"/>
<organism evidence="2 3">
    <name type="scientific">Stentor coeruleus</name>
    <dbReference type="NCBI Taxonomy" id="5963"/>
    <lineage>
        <taxon>Eukaryota</taxon>
        <taxon>Sar</taxon>
        <taxon>Alveolata</taxon>
        <taxon>Ciliophora</taxon>
        <taxon>Postciliodesmatophora</taxon>
        <taxon>Heterotrichea</taxon>
        <taxon>Heterotrichida</taxon>
        <taxon>Stentoridae</taxon>
        <taxon>Stentor</taxon>
    </lineage>
</organism>
<dbReference type="Proteomes" id="UP000187209">
    <property type="component" value="Unassembled WGS sequence"/>
</dbReference>
<evidence type="ECO:0000313" key="3">
    <source>
        <dbReference type="Proteomes" id="UP000187209"/>
    </source>
</evidence>
<evidence type="ECO:0000313" key="2">
    <source>
        <dbReference type="EMBL" id="OMJ92613.1"/>
    </source>
</evidence>
<feature type="compositionally biased region" description="Basic and acidic residues" evidence="1">
    <location>
        <begin position="60"/>
        <end position="72"/>
    </location>
</feature>
<protein>
    <submittedName>
        <fullName evidence="2">Uncharacterized protein</fullName>
    </submittedName>
</protein>
<dbReference type="PANTHER" id="PTHR37028">
    <property type="entry name" value="UNNAMED PRODUCT-RELATED"/>
    <property type="match status" value="1"/>
</dbReference>
<dbReference type="AlphaFoldDB" id="A0A1R2CUH2"/>
<gene>
    <name evidence="2" type="ORF">SteCoe_4623</name>
</gene>
<reference evidence="2 3" key="1">
    <citation type="submission" date="2016-11" db="EMBL/GenBank/DDBJ databases">
        <title>The macronuclear genome of Stentor coeruleus: a giant cell with tiny introns.</title>
        <authorList>
            <person name="Slabodnick M."/>
            <person name="Ruby J.G."/>
            <person name="Reiff S.B."/>
            <person name="Swart E.C."/>
            <person name="Gosai S."/>
            <person name="Prabakaran S."/>
            <person name="Witkowska E."/>
            <person name="Larue G.E."/>
            <person name="Fisher S."/>
            <person name="Freeman R.M."/>
            <person name="Gunawardena J."/>
            <person name="Chu W."/>
            <person name="Stover N.A."/>
            <person name="Gregory B.D."/>
            <person name="Nowacki M."/>
            <person name="Derisi J."/>
            <person name="Roy S.W."/>
            <person name="Marshall W.F."/>
            <person name="Sood P."/>
        </authorList>
    </citation>
    <scope>NUCLEOTIDE SEQUENCE [LARGE SCALE GENOMIC DNA]</scope>
    <source>
        <strain evidence="2">WM001</strain>
    </source>
</reference>
<comment type="caution">
    <text evidence="2">The sequence shown here is derived from an EMBL/GenBank/DDBJ whole genome shotgun (WGS) entry which is preliminary data.</text>
</comment>
<feature type="compositionally biased region" description="Basic and acidic residues" evidence="1">
    <location>
        <begin position="34"/>
        <end position="48"/>
    </location>
</feature>
<keyword evidence="3" id="KW-1185">Reference proteome</keyword>
<accession>A0A1R2CUH2</accession>
<dbReference type="PANTHER" id="PTHR37028:SF4">
    <property type="entry name" value="ALMS MOTIF DOMAIN-CONTAINING PROTEIN"/>
    <property type="match status" value="1"/>
</dbReference>
<dbReference type="EMBL" id="MPUH01000058">
    <property type="protein sequence ID" value="OMJ92613.1"/>
    <property type="molecule type" value="Genomic_DNA"/>
</dbReference>